<accession>A0A813Q3H4</accession>
<evidence type="ECO:0000313" key="2">
    <source>
        <dbReference type="EMBL" id="CAF0761440.1"/>
    </source>
</evidence>
<proteinExistence type="predicted"/>
<comment type="caution">
    <text evidence="2">The sequence shown here is derived from an EMBL/GenBank/DDBJ whole genome shotgun (WGS) entry which is preliminary data.</text>
</comment>
<gene>
    <name evidence="3" type="ORF">EDS130_LOCUS10681</name>
    <name evidence="2" type="ORF">XAT740_LOCUS958</name>
</gene>
<organism evidence="2 4">
    <name type="scientific">Adineta ricciae</name>
    <name type="common">Rotifer</name>
    <dbReference type="NCBI Taxonomy" id="249248"/>
    <lineage>
        <taxon>Eukaryota</taxon>
        <taxon>Metazoa</taxon>
        <taxon>Spiralia</taxon>
        <taxon>Gnathifera</taxon>
        <taxon>Rotifera</taxon>
        <taxon>Eurotatoria</taxon>
        <taxon>Bdelloidea</taxon>
        <taxon>Adinetida</taxon>
        <taxon>Adinetidae</taxon>
        <taxon>Adineta</taxon>
    </lineage>
</organism>
<dbReference type="AlphaFoldDB" id="A0A813Q3H4"/>
<dbReference type="OrthoDB" id="10030652at2759"/>
<evidence type="ECO:0000256" key="1">
    <source>
        <dbReference type="SAM" id="MobiDB-lite"/>
    </source>
</evidence>
<protein>
    <submittedName>
        <fullName evidence="2">Uncharacterized protein</fullName>
    </submittedName>
</protein>
<dbReference type="EMBL" id="CAJNOJ010000037">
    <property type="protein sequence ID" value="CAF0919279.1"/>
    <property type="molecule type" value="Genomic_DNA"/>
</dbReference>
<feature type="region of interest" description="Disordered" evidence="1">
    <location>
        <begin position="143"/>
        <end position="169"/>
    </location>
</feature>
<keyword evidence="4" id="KW-1185">Reference proteome</keyword>
<name>A0A813Q3H4_ADIRI</name>
<dbReference type="Proteomes" id="UP000663852">
    <property type="component" value="Unassembled WGS sequence"/>
</dbReference>
<dbReference type="Proteomes" id="UP000663828">
    <property type="component" value="Unassembled WGS sequence"/>
</dbReference>
<evidence type="ECO:0000313" key="3">
    <source>
        <dbReference type="EMBL" id="CAF0919279.1"/>
    </source>
</evidence>
<dbReference type="EMBL" id="CAJNOR010000027">
    <property type="protein sequence ID" value="CAF0761440.1"/>
    <property type="molecule type" value="Genomic_DNA"/>
</dbReference>
<sequence length="169" mass="18594">MSFMTFEYFLYLGGFQGEVKFQLTYSSGGAIDASVALREVNSVFHRGTEGAPPVYSMAAADLYEPPPPSYQSAQNAHNSFADTNMFVSPAPAPYAGVYQRQPTGLPRAEFVPQSSEMPFTDVTHSPQLAYQNNGCGGQMYIPQMNGEKNYQAPPSYEQSQNDFQEKKSA</sequence>
<evidence type="ECO:0000313" key="4">
    <source>
        <dbReference type="Proteomes" id="UP000663828"/>
    </source>
</evidence>
<reference evidence="2" key="1">
    <citation type="submission" date="2021-02" db="EMBL/GenBank/DDBJ databases">
        <authorList>
            <person name="Nowell W R."/>
        </authorList>
    </citation>
    <scope>NUCLEOTIDE SEQUENCE</scope>
</reference>